<reference evidence="7 8" key="1">
    <citation type="submission" date="2021-05" db="EMBL/GenBank/DDBJ databases">
        <title>A Polyphasic approach of four new species of the genus Ohtaekwangia: Ohtaekwangia histidinii sp. nov., Ohtaekwangia cretensis sp. nov., Ohtaekwangia indiensis sp. nov., Ohtaekwangia reichenbachii sp. nov. from diverse environment.</title>
        <authorList>
            <person name="Octaviana S."/>
        </authorList>
    </citation>
    <scope>NUCLEOTIDE SEQUENCE [LARGE SCALE GENOMIC DNA]</scope>
    <source>
        <strain evidence="7 8">PWU37</strain>
    </source>
</reference>
<organism evidence="7 8">
    <name type="scientific">Dawidia soli</name>
    <dbReference type="NCBI Taxonomy" id="2782352"/>
    <lineage>
        <taxon>Bacteria</taxon>
        <taxon>Pseudomonadati</taxon>
        <taxon>Bacteroidota</taxon>
        <taxon>Cytophagia</taxon>
        <taxon>Cytophagales</taxon>
        <taxon>Chryseotaleaceae</taxon>
        <taxon>Dawidia</taxon>
    </lineage>
</organism>
<dbReference type="GO" id="GO:0016020">
    <property type="term" value="C:membrane"/>
    <property type="evidence" value="ECO:0007669"/>
    <property type="project" value="UniProtKB-SubCell"/>
</dbReference>
<comment type="subcellular location">
    <subcellularLocation>
        <location evidence="1">Membrane</location>
        <topology evidence="1">Multi-pass membrane protein</topology>
    </subcellularLocation>
</comment>
<dbReference type="EMBL" id="JAHESC010000003">
    <property type="protein sequence ID" value="MBT1685495.1"/>
    <property type="molecule type" value="Genomic_DNA"/>
</dbReference>
<dbReference type="Pfam" id="PF07291">
    <property type="entry name" value="MauE"/>
    <property type="match status" value="1"/>
</dbReference>
<dbReference type="GO" id="GO:0030416">
    <property type="term" value="P:methylamine metabolic process"/>
    <property type="evidence" value="ECO:0007669"/>
    <property type="project" value="InterPro"/>
</dbReference>
<dbReference type="AlphaFoldDB" id="A0AAP2D6U4"/>
<evidence type="ECO:0000256" key="3">
    <source>
        <dbReference type="ARBA" id="ARBA00022989"/>
    </source>
</evidence>
<keyword evidence="4 5" id="KW-0472">Membrane</keyword>
<dbReference type="InterPro" id="IPR009908">
    <property type="entry name" value="Methylamine_util_MauE"/>
</dbReference>
<feature type="domain" description="Methylamine utilisation protein MauE" evidence="6">
    <location>
        <begin position="4"/>
        <end position="130"/>
    </location>
</feature>
<keyword evidence="8" id="KW-1185">Reference proteome</keyword>
<proteinExistence type="predicted"/>
<feature type="transmembrane region" description="Helical" evidence="5">
    <location>
        <begin position="45"/>
        <end position="67"/>
    </location>
</feature>
<name>A0AAP2D6U4_9BACT</name>
<dbReference type="Proteomes" id="UP001319180">
    <property type="component" value="Unassembled WGS sequence"/>
</dbReference>
<accession>A0AAP2D6U4</accession>
<evidence type="ECO:0000313" key="7">
    <source>
        <dbReference type="EMBL" id="MBT1685495.1"/>
    </source>
</evidence>
<keyword evidence="2 5" id="KW-0812">Transmembrane</keyword>
<feature type="transmembrane region" description="Helical" evidence="5">
    <location>
        <begin position="115"/>
        <end position="133"/>
    </location>
</feature>
<keyword evidence="3 5" id="KW-1133">Transmembrane helix</keyword>
<evidence type="ECO:0000313" key="8">
    <source>
        <dbReference type="Proteomes" id="UP001319180"/>
    </source>
</evidence>
<gene>
    <name evidence="7" type="ORF">KK078_02950</name>
</gene>
<evidence type="ECO:0000256" key="1">
    <source>
        <dbReference type="ARBA" id="ARBA00004141"/>
    </source>
</evidence>
<evidence type="ECO:0000259" key="6">
    <source>
        <dbReference type="Pfam" id="PF07291"/>
    </source>
</evidence>
<evidence type="ECO:0000256" key="4">
    <source>
        <dbReference type="ARBA" id="ARBA00023136"/>
    </source>
</evidence>
<sequence length="147" mass="16535">MKRTMIIEIICALFIILFVYAALTKLLDYEKFRIQIGQSPLLTAFAGWIAWIVPVTEFLISIMLVFVRLRLVGLYAAFSLMVMFTTYIVCILTLSLYIPCSCGGVLEKLGWKEHLIFNIVFIILAAVAVLISYKKVKPIAPVVVALS</sequence>
<feature type="transmembrane region" description="Helical" evidence="5">
    <location>
        <begin position="74"/>
        <end position="95"/>
    </location>
</feature>
<evidence type="ECO:0000256" key="2">
    <source>
        <dbReference type="ARBA" id="ARBA00022692"/>
    </source>
</evidence>
<comment type="caution">
    <text evidence="7">The sequence shown here is derived from an EMBL/GenBank/DDBJ whole genome shotgun (WGS) entry which is preliminary data.</text>
</comment>
<protein>
    <recommendedName>
        <fullName evidence="6">Methylamine utilisation protein MauE domain-containing protein</fullName>
    </recommendedName>
</protein>
<evidence type="ECO:0000256" key="5">
    <source>
        <dbReference type="SAM" id="Phobius"/>
    </source>
</evidence>